<accession>A0A4U8W257</accession>
<feature type="transmembrane region" description="Helical" evidence="6">
    <location>
        <begin position="297"/>
        <end position="319"/>
    </location>
</feature>
<protein>
    <submittedName>
        <fullName evidence="8">Purine ribonucleoside efflux pump nepI</fullName>
    </submittedName>
</protein>
<feature type="transmembrane region" description="Helical" evidence="6">
    <location>
        <begin position="206"/>
        <end position="229"/>
    </location>
</feature>
<proteinExistence type="predicted"/>
<gene>
    <name evidence="8" type="primary">nepI_1</name>
    <name evidence="8" type="ORF">NCTC10797_02282</name>
</gene>
<dbReference type="InterPro" id="IPR036259">
    <property type="entry name" value="MFS_trans_sf"/>
</dbReference>
<evidence type="ECO:0000256" key="1">
    <source>
        <dbReference type="ARBA" id="ARBA00004651"/>
    </source>
</evidence>
<feature type="transmembrane region" description="Helical" evidence="6">
    <location>
        <begin position="331"/>
        <end position="355"/>
    </location>
</feature>
<feature type="transmembrane region" description="Helical" evidence="6">
    <location>
        <begin position="164"/>
        <end position="186"/>
    </location>
</feature>
<organism evidence="8 9">
    <name type="scientific">Nocardia cyriacigeorgica</name>
    <dbReference type="NCBI Taxonomy" id="135487"/>
    <lineage>
        <taxon>Bacteria</taxon>
        <taxon>Bacillati</taxon>
        <taxon>Actinomycetota</taxon>
        <taxon>Actinomycetes</taxon>
        <taxon>Mycobacteriales</taxon>
        <taxon>Nocardiaceae</taxon>
        <taxon>Nocardia</taxon>
    </lineage>
</organism>
<keyword evidence="5 6" id="KW-0472">Membrane</keyword>
<dbReference type="PANTHER" id="PTHR43124">
    <property type="entry name" value="PURINE EFFLUX PUMP PBUE"/>
    <property type="match status" value="1"/>
</dbReference>
<dbReference type="InterPro" id="IPR011701">
    <property type="entry name" value="MFS"/>
</dbReference>
<feature type="transmembrane region" description="Helical" evidence="6">
    <location>
        <begin position="132"/>
        <end position="152"/>
    </location>
</feature>
<evidence type="ECO:0000256" key="6">
    <source>
        <dbReference type="SAM" id="Phobius"/>
    </source>
</evidence>
<feature type="transmembrane region" description="Helical" evidence="6">
    <location>
        <begin position="272"/>
        <end position="291"/>
    </location>
</feature>
<dbReference type="EMBL" id="LR215973">
    <property type="protein sequence ID" value="VFA98514.1"/>
    <property type="molecule type" value="Genomic_DNA"/>
</dbReference>
<feature type="transmembrane region" description="Helical" evidence="6">
    <location>
        <begin position="47"/>
        <end position="67"/>
    </location>
</feature>
<dbReference type="SUPFAM" id="SSF103473">
    <property type="entry name" value="MFS general substrate transporter"/>
    <property type="match status" value="1"/>
</dbReference>
<feature type="transmembrane region" description="Helical" evidence="6">
    <location>
        <begin position="361"/>
        <end position="379"/>
    </location>
</feature>
<evidence type="ECO:0000313" key="8">
    <source>
        <dbReference type="EMBL" id="VFA98514.1"/>
    </source>
</evidence>
<dbReference type="Gene3D" id="1.20.1250.20">
    <property type="entry name" value="MFS general substrate transporter like domains"/>
    <property type="match status" value="1"/>
</dbReference>
<feature type="transmembrane region" description="Helical" evidence="6">
    <location>
        <begin position="241"/>
        <end position="260"/>
    </location>
</feature>
<keyword evidence="3 6" id="KW-0812">Transmembrane</keyword>
<dbReference type="InterPro" id="IPR020846">
    <property type="entry name" value="MFS_dom"/>
</dbReference>
<evidence type="ECO:0000313" key="9">
    <source>
        <dbReference type="Proteomes" id="UP000290439"/>
    </source>
</evidence>
<dbReference type="GO" id="GO:0022857">
    <property type="term" value="F:transmembrane transporter activity"/>
    <property type="evidence" value="ECO:0007669"/>
    <property type="project" value="InterPro"/>
</dbReference>
<dbReference type="GO" id="GO:0005886">
    <property type="term" value="C:plasma membrane"/>
    <property type="evidence" value="ECO:0007669"/>
    <property type="project" value="UniProtKB-SubCell"/>
</dbReference>
<reference evidence="8 9" key="1">
    <citation type="submission" date="2019-02" db="EMBL/GenBank/DDBJ databases">
        <authorList>
            <consortium name="Pathogen Informatics"/>
        </authorList>
    </citation>
    <scope>NUCLEOTIDE SEQUENCE [LARGE SCALE GENOMIC DNA]</scope>
    <source>
        <strain evidence="8 9">3012STDY6756504</strain>
    </source>
</reference>
<evidence type="ECO:0000256" key="2">
    <source>
        <dbReference type="ARBA" id="ARBA00022475"/>
    </source>
</evidence>
<dbReference type="Pfam" id="PF07690">
    <property type="entry name" value="MFS_1"/>
    <property type="match status" value="1"/>
</dbReference>
<comment type="subcellular location">
    <subcellularLocation>
        <location evidence="1">Cell membrane</location>
        <topology evidence="1">Multi-pass membrane protein</topology>
    </subcellularLocation>
</comment>
<evidence type="ECO:0000259" key="7">
    <source>
        <dbReference type="PROSITE" id="PS50850"/>
    </source>
</evidence>
<evidence type="ECO:0000256" key="5">
    <source>
        <dbReference type="ARBA" id="ARBA00023136"/>
    </source>
</evidence>
<dbReference type="PANTHER" id="PTHR43124:SF3">
    <property type="entry name" value="CHLORAMPHENICOL EFFLUX PUMP RV0191"/>
    <property type="match status" value="1"/>
</dbReference>
<evidence type="ECO:0000256" key="4">
    <source>
        <dbReference type="ARBA" id="ARBA00022989"/>
    </source>
</evidence>
<dbReference type="InterPro" id="IPR050189">
    <property type="entry name" value="MFS_Efflux_Transporters"/>
</dbReference>
<keyword evidence="4 6" id="KW-1133">Transmembrane helix</keyword>
<keyword evidence="2" id="KW-1003">Cell membrane</keyword>
<feature type="domain" description="Major facilitator superfamily (MFS) profile" evidence="7">
    <location>
        <begin position="9"/>
        <end position="383"/>
    </location>
</feature>
<sequence>MTAPGGWGAIAVLALATFVVVTSEMLPVGVLTPMSRGLAISAGSTGFSLAITGVVTAVTAPVVVRLIGATDRRLVLAAATAVLAVGNLVTALANGFAVLAAGRVIVGVGMGAVWALAAAVAPRLVRPRHTAAAVSIVVGGVAVASVLGVPVGTFVGELAGWRSAFALLAAAALTLSLALVLVLPPLPHPSTRTAAEAASAQWWHVAAVRTGLAVIVFIVTAHFAAYTYVRPALEQLAGLDASAISALLLIYGAFGLIGNFAAGAGAARHARITLLVLVSGVTLALLGLVLAGSLAGAVVAVAIWGLAYGGLSVCGQLWMNQAAPEHRERVTGVYVGVFTGSIALGAFAGGIVIDAVGLHPLLWAAIVTAVAALLIGAVGRAPRR</sequence>
<feature type="transmembrane region" description="Helical" evidence="6">
    <location>
        <begin position="74"/>
        <end position="98"/>
    </location>
</feature>
<evidence type="ECO:0000256" key="3">
    <source>
        <dbReference type="ARBA" id="ARBA00022692"/>
    </source>
</evidence>
<feature type="transmembrane region" description="Helical" evidence="6">
    <location>
        <begin position="104"/>
        <end position="125"/>
    </location>
</feature>
<dbReference type="PROSITE" id="PS50850">
    <property type="entry name" value="MFS"/>
    <property type="match status" value="1"/>
</dbReference>
<name>A0A4U8W257_9NOCA</name>
<dbReference type="Proteomes" id="UP000290439">
    <property type="component" value="Chromosome"/>
</dbReference>
<dbReference type="AlphaFoldDB" id="A0A4U8W257"/>